<gene>
    <name evidence="3" type="ORF">CDO81_14535</name>
</gene>
<evidence type="ECO:0000313" key="4">
    <source>
        <dbReference type="Proteomes" id="UP000197446"/>
    </source>
</evidence>
<dbReference type="OrthoDB" id="1628901at2"/>
<protein>
    <recommendedName>
        <fullName evidence="2">Peptidase M56 domain-containing protein</fullName>
    </recommendedName>
</protein>
<dbReference type="PANTHER" id="PTHR34978">
    <property type="entry name" value="POSSIBLE SENSOR-TRANSDUCER PROTEIN BLAR"/>
    <property type="match status" value="1"/>
</dbReference>
<sequence>MTDLLLAMLTRQALAFSAAVLLLALLRPLLRRGGAGALYLGWLLVPALVLTPALPRPAAEPLQLALQAAGAPGLPTVPALPARTGDPALPLLLLWLGGTAVVLLAQARRQWRLSRLVGTQGRLPAGSSPALIGLWRPRVALPADFEHRFPPAQRELILAHEQVHRERLDNLWNLLACGLTALHWWNPLAWWAARRWRVDQELACDAAVLASRPEARADYTRALLAAHDLHHLGAPLASRWGTTHPLIERIAMLNHARRLSRLRVAALGGSLLALAGLAYAVQTETPKYDTPLVELKVELSYRTGKTPEFKTESANTTMRVHLGERALLMLHGRPDAPTADQVAVAIVASDLGDNKIDLRTEVSKGNPLSVVARPRLITANGVKARIEQGRNDPADTEMLSLTITPTLMATAKP</sequence>
<keyword evidence="1" id="KW-1133">Transmembrane helix</keyword>
<dbReference type="InterPro" id="IPR008756">
    <property type="entry name" value="Peptidase_M56"/>
</dbReference>
<accession>A0A254N6Q8</accession>
<keyword evidence="1" id="KW-0472">Membrane</keyword>
<dbReference type="Proteomes" id="UP000197446">
    <property type="component" value="Unassembled WGS sequence"/>
</dbReference>
<dbReference type="PANTHER" id="PTHR34978:SF3">
    <property type="entry name" value="SLR0241 PROTEIN"/>
    <property type="match status" value="1"/>
</dbReference>
<dbReference type="AlphaFoldDB" id="A0A254N6Q8"/>
<evidence type="ECO:0000313" key="3">
    <source>
        <dbReference type="EMBL" id="OWR03699.1"/>
    </source>
</evidence>
<dbReference type="RefSeq" id="WP_088483936.1">
    <property type="nucleotide sequence ID" value="NZ_NISI01000005.1"/>
</dbReference>
<feature type="transmembrane region" description="Helical" evidence="1">
    <location>
        <begin position="88"/>
        <end position="105"/>
    </location>
</feature>
<proteinExistence type="predicted"/>
<dbReference type="Pfam" id="PF05569">
    <property type="entry name" value="Peptidase_M56"/>
    <property type="match status" value="1"/>
</dbReference>
<keyword evidence="4" id="KW-1185">Reference proteome</keyword>
<comment type="caution">
    <text evidence="3">The sequence shown here is derived from an EMBL/GenBank/DDBJ whole genome shotgun (WGS) entry which is preliminary data.</text>
</comment>
<evidence type="ECO:0000259" key="2">
    <source>
        <dbReference type="Pfam" id="PF05569"/>
    </source>
</evidence>
<feature type="transmembrane region" description="Helical" evidence="1">
    <location>
        <begin position="37"/>
        <end position="54"/>
    </location>
</feature>
<feature type="domain" description="Peptidase M56" evidence="2">
    <location>
        <begin position="127"/>
        <end position="253"/>
    </location>
</feature>
<dbReference type="InterPro" id="IPR052173">
    <property type="entry name" value="Beta-lactam_resp_regulator"/>
</dbReference>
<keyword evidence="1" id="KW-0812">Transmembrane</keyword>
<organism evidence="3 4">
    <name type="scientific">Roseateles puraquae</name>
    <dbReference type="NCBI Taxonomy" id="431059"/>
    <lineage>
        <taxon>Bacteria</taxon>
        <taxon>Pseudomonadati</taxon>
        <taxon>Pseudomonadota</taxon>
        <taxon>Betaproteobacteria</taxon>
        <taxon>Burkholderiales</taxon>
        <taxon>Sphaerotilaceae</taxon>
        <taxon>Roseateles</taxon>
    </lineage>
</organism>
<feature type="transmembrane region" description="Helical" evidence="1">
    <location>
        <begin position="12"/>
        <end position="30"/>
    </location>
</feature>
<feature type="transmembrane region" description="Helical" evidence="1">
    <location>
        <begin position="262"/>
        <end position="281"/>
    </location>
</feature>
<name>A0A254N6Q8_9BURK</name>
<dbReference type="EMBL" id="NISI01000005">
    <property type="protein sequence ID" value="OWR03699.1"/>
    <property type="molecule type" value="Genomic_DNA"/>
</dbReference>
<reference evidence="3 4" key="1">
    <citation type="journal article" date="2007" name="Int. J. Syst. Evol. Microbiol.">
        <title>Description of Pelomonas aquatica sp. nov. and Pelomonas puraquae sp. nov., isolated from industrial and haemodialysis water.</title>
        <authorList>
            <person name="Gomila M."/>
            <person name="Bowien B."/>
            <person name="Falsen E."/>
            <person name="Moore E.R."/>
            <person name="Lalucat J."/>
        </authorList>
    </citation>
    <scope>NUCLEOTIDE SEQUENCE [LARGE SCALE GENOMIC DNA]</scope>
    <source>
        <strain evidence="3 4">CCUG 52769</strain>
    </source>
</reference>
<evidence type="ECO:0000256" key="1">
    <source>
        <dbReference type="SAM" id="Phobius"/>
    </source>
</evidence>
<dbReference type="CDD" id="cd07341">
    <property type="entry name" value="M56_BlaR1_MecR1_like"/>
    <property type="match status" value="1"/>
</dbReference>